<keyword evidence="7 8" id="KW-0411">Iron-sulfur</keyword>
<comment type="similarity">
    <text evidence="8">Belongs to the 4Fe4S bacterial-type ferredoxin family. RnfC subfamily.</text>
</comment>
<keyword evidence="2 8" id="KW-0004">4Fe-4S</keyword>
<reference evidence="11 12" key="1">
    <citation type="submission" date="2017-08" db="EMBL/GenBank/DDBJ databases">
        <title>Halovibrio sewagensis sp. nov., isolated from wastewater of high salinity.</title>
        <authorList>
            <person name="Dong X."/>
            <person name="Zhang G."/>
        </authorList>
    </citation>
    <scope>NUCLEOTIDE SEQUENCE [LARGE SCALE GENOMIC DNA]</scope>
    <source>
        <strain evidence="11 12">YL5-2</strain>
    </source>
</reference>
<keyword evidence="6 8" id="KW-0408">Iron</keyword>
<keyword evidence="8" id="KW-0997">Cell inner membrane</keyword>
<feature type="binding site" evidence="8">
    <location>
        <position position="408"/>
    </location>
    <ligand>
        <name>[4Fe-4S] cluster</name>
        <dbReference type="ChEBI" id="CHEBI:49883"/>
        <label>2</label>
    </ligand>
</feature>
<dbReference type="InterPro" id="IPR037225">
    <property type="entry name" value="Nuo51_FMN-bd_sf"/>
</dbReference>
<dbReference type="PANTHER" id="PTHR43034">
    <property type="entry name" value="ION-TRANSLOCATING OXIDOREDUCTASE COMPLEX SUBUNIT C"/>
    <property type="match status" value="1"/>
</dbReference>
<dbReference type="GO" id="GO:0051539">
    <property type="term" value="F:4 iron, 4 sulfur cluster binding"/>
    <property type="evidence" value="ECO:0007669"/>
    <property type="project" value="UniProtKB-KW"/>
</dbReference>
<feature type="region of interest" description="Disordered" evidence="9">
    <location>
        <begin position="435"/>
        <end position="535"/>
    </location>
</feature>
<dbReference type="GO" id="GO:0046872">
    <property type="term" value="F:metal ion binding"/>
    <property type="evidence" value="ECO:0007669"/>
    <property type="project" value="UniProtKB-KW"/>
</dbReference>
<dbReference type="GO" id="GO:0005886">
    <property type="term" value="C:plasma membrane"/>
    <property type="evidence" value="ECO:0007669"/>
    <property type="project" value="UniProtKB-SubCell"/>
</dbReference>
<dbReference type="AlphaFoldDB" id="A0A2A2F7N4"/>
<dbReference type="PROSITE" id="PS51379">
    <property type="entry name" value="4FE4S_FER_2"/>
    <property type="match status" value="2"/>
</dbReference>
<evidence type="ECO:0000313" key="12">
    <source>
        <dbReference type="Proteomes" id="UP000218896"/>
    </source>
</evidence>
<gene>
    <name evidence="8" type="primary">rnfC</name>
    <name evidence="11" type="ORF">CK501_09750</name>
</gene>
<evidence type="ECO:0000256" key="6">
    <source>
        <dbReference type="ARBA" id="ARBA00023004"/>
    </source>
</evidence>
<dbReference type="NCBIfam" id="NF003454">
    <property type="entry name" value="PRK05035.1"/>
    <property type="match status" value="1"/>
</dbReference>
<feature type="compositionally biased region" description="Basic and acidic residues" evidence="9">
    <location>
        <begin position="544"/>
        <end position="556"/>
    </location>
</feature>
<accession>A0A2A2F7N4</accession>
<keyword evidence="5 8" id="KW-0249">Electron transport</keyword>
<feature type="binding site" evidence="8">
    <location>
        <position position="405"/>
    </location>
    <ligand>
        <name>[4Fe-4S] cluster</name>
        <dbReference type="ChEBI" id="CHEBI:49883"/>
        <label>2</label>
    </ligand>
</feature>
<dbReference type="InterPro" id="IPR026902">
    <property type="entry name" value="RnfC_N"/>
</dbReference>
<dbReference type="HAMAP" id="MF_00461">
    <property type="entry name" value="RsxC_RnfC"/>
    <property type="match status" value="1"/>
</dbReference>
<keyword evidence="1 8" id="KW-0813">Transport</keyword>
<keyword evidence="12" id="KW-1185">Reference proteome</keyword>
<dbReference type="OrthoDB" id="9767754at2"/>
<evidence type="ECO:0000256" key="7">
    <source>
        <dbReference type="ARBA" id="ARBA00023014"/>
    </source>
</evidence>
<keyword evidence="3 8" id="KW-0479">Metal-binding</keyword>
<sequence length="563" mass="61307">MGTQFDFPGGIHPPDNKLRSLQTPIRQAPLPDRLTVPLRQHRGDPGRVVVAVGDHVLTGQPLSEGQPGRSVPVHAPTSGTITAIKSHEVPHASGLEETCILIEADGRDQWYKLAPCPDSASTAERYDHLHRTGVVGLGGAGFPTRDKLQSAEAAPDVLILNGAECEPYITADQALMRERPDSVVAGALALWRLVGAGRCLIGIEDNKPDAIEALRQSAEGTSVEIRVVATRYPSGGERQLIQLLTGLEVPSGGLPADVGVLCQNVATAVAVDRSLRLGEPVIQRITTLTGEALARPGNIEARIGTPLDHLLFEAGLDPQRLHRLIMGGPLMGFDLTTTGLPLIKTANCLIAGTAGEFPDPPVPQPCIRCGLCEQACPVDLLPQQLYWFASAGEHRKAEHFDLFDCIECGACDWVCPSHLPLTEYYRHSKGVLRQEQKEQAEADHARQRFEERQARLEREQAEREERRRARQQAREQRHNVAPAEASEAATAAATSPTAPGPDRETLIQRRDQARQKVEEAQAQLAEAREQTPEAVPKLERALNKHQKRLDAAEKALSDAQEDT</sequence>
<dbReference type="GO" id="GO:0009055">
    <property type="term" value="F:electron transfer activity"/>
    <property type="evidence" value="ECO:0007669"/>
    <property type="project" value="InterPro"/>
</dbReference>
<evidence type="ECO:0000259" key="10">
    <source>
        <dbReference type="PROSITE" id="PS51379"/>
    </source>
</evidence>
<evidence type="ECO:0000256" key="1">
    <source>
        <dbReference type="ARBA" id="ARBA00022448"/>
    </source>
</evidence>
<evidence type="ECO:0000256" key="3">
    <source>
        <dbReference type="ARBA" id="ARBA00022723"/>
    </source>
</evidence>
<dbReference type="SUPFAM" id="SSF46548">
    <property type="entry name" value="alpha-helical ferredoxin"/>
    <property type="match status" value="1"/>
</dbReference>
<keyword evidence="8" id="KW-0472">Membrane</keyword>
<dbReference type="PANTHER" id="PTHR43034:SF2">
    <property type="entry name" value="ION-TRANSLOCATING OXIDOREDUCTASE COMPLEX SUBUNIT C"/>
    <property type="match status" value="1"/>
</dbReference>
<feature type="binding site" evidence="8">
    <location>
        <position position="415"/>
    </location>
    <ligand>
        <name>[4Fe-4S] cluster</name>
        <dbReference type="ChEBI" id="CHEBI:49883"/>
        <label>1</label>
    </ligand>
</feature>
<feature type="binding site" evidence="8">
    <location>
        <position position="369"/>
    </location>
    <ligand>
        <name>[4Fe-4S] cluster</name>
        <dbReference type="ChEBI" id="CHEBI:49883"/>
        <label>1</label>
    </ligand>
</feature>
<keyword evidence="4 8" id="KW-0677">Repeat</keyword>
<comment type="subunit">
    <text evidence="8">The complex is composed of six subunits: RnfA, RnfB, RnfC, RnfD, RnfE and RnfG.</text>
</comment>
<dbReference type="Gene3D" id="3.30.70.20">
    <property type="match status" value="1"/>
</dbReference>
<feature type="compositionally biased region" description="Basic and acidic residues" evidence="9">
    <location>
        <begin position="435"/>
        <end position="478"/>
    </location>
</feature>
<dbReference type="Proteomes" id="UP000218896">
    <property type="component" value="Unassembled WGS sequence"/>
</dbReference>
<dbReference type="InterPro" id="IPR017900">
    <property type="entry name" value="4Fe4S_Fe_S_CS"/>
</dbReference>
<feature type="compositionally biased region" description="Basic and acidic residues" evidence="9">
    <location>
        <begin position="501"/>
        <end position="519"/>
    </location>
</feature>
<evidence type="ECO:0000256" key="2">
    <source>
        <dbReference type="ARBA" id="ARBA00022485"/>
    </source>
</evidence>
<organism evidence="11 12">
    <name type="scientific">Halovibrio salipaludis</name>
    <dbReference type="NCBI Taxonomy" id="2032626"/>
    <lineage>
        <taxon>Bacteria</taxon>
        <taxon>Pseudomonadati</taxon>
        <taxon>Pseudomonadota</taxon>
        <taxon>Gammaproteobacteria</taxon>
        <taxon>Oceanospirillales</taxon>
        <taxon>Halomonadaceae</taxon>
        <taxon>Halovibrio</taxon>
    </lineage>
</organism>
<dbReference type="RefSeq" id="WP_095617519.1">
    <property type="nucleotide sequence ID" value="NZ_NSKD01000003.1"/>
</dbReference>
<dbReference type="EMBL" id="NSKD01000003">
    <property type="protein sequence ID" value="PAU80687.1"/>
    <property type="molecule type" value="Genomic_DNA"/>
</dbReference>
<dbReference type="Pfam" id="PF12838">
    <property type="entry name" value="Fer4_7"/>
    <property type="match status" value="1"/>
</dbReference>
<dbReference type="InterPro" id="IPR011538">
    <property type="entry name" value="Nuo51_FMN-bd"/>
</dbReference>
<feature type="compositionally biased region" description="Low complexity" evidence="9">
    <location>
        <begin position="481"/>
        <end position="497"/>
    </location>
</feature>
<comment type="function">
    <text evidence="8">Part of a membrane-bound complex that couples electron transfer with translocation of ions across the membrane.</text>
</comment>
<name>A0A2A2F7N4_9GAMM</name>
<feature type="compositionally biased region" description="Basic and acidic residues" evidence="9">
    <location>
        <begin position="526"/>
        <end position="535"/>
    </location>
</feature>
<keyword evidence="8" id="KW-1003">Cell membrane</keyword>
<comment type="cofactor">
    <cofactor evidence="8">
        <name>[4Fe-4S] cluster</name>
        <dbReference type="ChEBI" id="CHEBI:49883"/>
    </cofactor>
    <text evidence="8">Binds 2 [4Fe-4S] clusters per subunit.</text>
</comment>
<evidence type="ECO:0000256" key="8">
    <source>
        <dbReference type="HAMAP-Rule" id="MF_00461"/>
    </source>
</evidence>
<protein>
    <recommendedName>
        <fullName evidence="8">Ion-translocating oxidoreductase complex subunit C</fullName>
        <ecNumber evidence="8">7.-.-.-</ecNumber>
    </recommendedName>
    <alternativeName>
        <fullName evidence="8">Rnf electron transport complex subunit C</fullName>
    </alternativeName>
</protein>
<dbReference type="InterPro" id="IPR017896">
    <property type="entry name" value="4Fe4S_Fe-S-bd"/>
</dbReference>
<dbReference type="GO" id="GO:0022900">
    <property type="term" value="P:electron transport chain"/>
    <property type="evidence" value="ECO:0007669"/>
    <property type="project" value="UniProtKB-UniRule"/>
</dbReference>
<evidence type="ECO:0000256" key="4">
    <source>
        <dbReference type="ARBA" id="ARBA00022737"/>
    </source>
</evidence>
<feature type="binding site" evidence="8">
    <location>
        <position position="411"/>
    </location>
    <ligand>
        <name>[4Fe-4S] cluster</name>
        <dbReference type="ChEBI" id="CHEBI:49883"/>
        <label>2</label>
    </ligand>
</feature>
<dbReference type="PROSITE" id="PS00198">
    <property type="entry name" value="4FE4S_FER_1"/>
    <property type="match status" value="1"/>
</dbReference>
<feature type="domain" description="4Fe-4S ferredoxin-type" evidence="10">
    <location>
        <begin position="396"/>
        <end position="424"/>
    </location>
</feature>
<dbReference type="NCBIfam" id="TIGR01945">
    <property type="entry name" value="rnfC"/>
    <property type="match status" value="1"/>
</dbReference>
<dbReference type="Pfam" id="PF01512">
    <property type="entry name" value="Complex1_51K"/>
    <property type="match status" value="1"/>
</dbReference>
<dbReference type="Gene3D" id="3.40.50.11540">
    <property type="entry name" value="NADH-ubiquinone oxidoreductase 51kDa subunit"/>
    <property type="match status" value="1"/>
</dbReference>
<proteinExistence type="inferred from homology"/>
<comment type="subcellular location">
    <subcellularLocation>
        <location evidence="8">Cell inner membrane</location>
        <topology evidence="8">Peripheral membrane protein</topology>
    </subcellularLocation>
</comment>
<dbReference type="EC" id="7.-.-.-" evidence="8"/>
<keyword evidence="8" id="KW-1278">Translocase</keyword>
<feature type="domain" description="4Fe-4S ferredoxin-type" evidence="10">
    <location>
        <begin position="358"/>
        <end position="386"/>
    </location>
</feature>
<dbReference type="InterPro" id="IPR010208">
    <property type="entry name" value="Ion_transpt_RnfC/RsxC"/>
</dbReference>
<evidence type="ECO:0000256" key="9">
    <source>
        <dbReference type="SAM" id="MobiDB-lite"/>
    </source>
</evidence>
<feature type="region of interest" description="Disordered" evidence="9">
    <location>
        <begin position="544"/>
        <end position="563"/>
    </location>
</feature>
<evidence type="ECO:0000256" key="5">
    <source>
        <dbReference type="ARBA" id="ARBA00022982"/>
    </source>
</evidence>
<dbReference type="Pfam" id="PF13375">
    <property type="entry name" value="RnfC_N"/>
    <property type="match status" value="1"/>
</dbReference>
<feature type="binding site" evidence="8">
    <location>
        <position position="366"/>
    </location>
    <ligand>
        <name>[4Fe-4S] cluster</name>
        <dbReference type="ChEBI" id="CHEBI:49883"/>
        <label>1</label>
    </ligand>
</feature>
<feature type="binding site" evidence="8">
    <location>
        <position position="372"/>
    </location>
    <ligand>
        <name>[4Fe-4S] cluster</name>
        <dbReference type="ChEBI" id="CHEBI:49883"/>
        <label>1</label>
    </ligand>
</feature>
<dbReference type="SUPFAM" id="SSF142019">
    <property type="entry name" value="Nqo1 FMN-binding domain-like"/>
    <property type="match status" value="1"/>
</dbReference>
<evidence type="ECO:0000313" key="11">
    <source>
        <dbReference type="EMBL" id="PAU80687.1"/>
    </source>
</evidence>
<comment type="caution">
    <text evidence="11">The sequence shown here is derived from an EMBL/GenBank/DDBJ whole genome shotgun (WGS) entry which is preliminary data.</text>
</comment>
<feature type="binding site" evidence="8">
    <location>
        <position position="376"/>
    </location>
    <ligand>
        <name>[4Fe-4S] cluster</name>
        <dbReference type="ChEBI" id="CHEBI:49883"/>
        <label>2</label>
    </ligand>
</feature>